<evidence type="ECO:0000313" key="10">
    <source>
        <dbReference type="Proteomes" id="UP000721236"/>
    </source>
</evidence>
<feature type="transmembrane region" description="Helical" evidence="8">
    <location>
        <begin position="16"/>
        <end position="41"/>
    </location>
</feature>
<keyword evidence="10" id="KW-1185">Reference proteome</keyword>
<feature type="transmembrane region" description="Helical" evidence="8">
    <location>
        <begin position="128"/>
        <end position="146"/>
    </location>
</feature>
<dbReference type="Pfam" id="PF01032">
    <property type="entry name" value="FecCD"/>
    <property type="match status" value="1"/>
</dbReference>
<dbReference type="PANTHER" id="PTHR30472:SF25">
    <property type="entry name" value="ABC TRANSPORTER PERMEASE PROTEIN MJ0876-RELATED"/>
    <property type="match status" value="1"/>
</dbReference>
<dbReference type="Gene3D" id="1.10.3470.10">
    <property type="entry name" value="ABC transporter involved in vitamin B12 uptake, BtuC"/>
    <property type="match status" value="1"/>
</dbReference>
<dbReference type="CDD" id="cd06550">
    <property type="entry name" value="TM_ABC_iron-siderophores_like"/>
    <property type="match status" value="1"/>
</dbReference>
<evidence type="ECO:0000256" key="2">
    <source>
        <dbReference type="ARBA" id="ARBA00007935"/>
    </source>
</evidence>
<feature type="transmembrane region" description="Helical" evidence="8">
    <location>
        <begin position="166"/>
        <end position="188"/>
    </location>
</feature>
<evidence type="ECO:0000256" key="6">
    <source>
        <dbReference type="ARBA" id="ARBA00022989"/>
    </source>
</evidence>
<name>A0ABM8XBV0_9BURK</name>
<comment type="caution">
    <text evidence="9">The sequence shown here is derived from an EMBL/GenBank/DDBJ whole genome shotgun (WGS) entry which is preliminary data.</text>
</comment>
<evidence type="ECO:0000256" key="7">
    <source>
        <dbReference type="ARBA" id="ARBA00023136"/>
    </source>
</evidence>
<dbReference type="InterPro" id="IPR037294">
    <property type="entry name" value="ABC_BtuC-like"/>
</dbReference>
<keyword evidence="3" id="KW-0813">Transport</keyword>
<keyword evidence="6 8" id="KW-1133">Transmembrane helix</keyword>
<dbReference type="PANTHER" id="PTHR30472">
    <property type="entry name" value="FERRIC ENTEROBACTIN TRANSPORT SYSTEM PERMEASE PROTEIN"/>
    <property type="match status" value="1"/>
</dbReference>
<feature type="transmembrane region" description="Helical" evidence="8">
    <location>
        <begin position="73"/>
        <end position="94"/>
    </location>
</feature>
<feature type="transmembrane region" description="Helical" evidence="8">
    <location>
        <begin position="208"/>
        <end position="232"/>
    </location>
</feature>
<dbReference type="EMBL" id="CAJZAH010000003">
    <property type="protein sequence ID" value="CAG9177554.1"/>
    <property type="molecule type" value="Genomic_DNA"/>
</dbReference>
<evidence type="ECO:0000256" key="4">
    <source>
        <dbReference type="ARBA" id="ARBA00022475"/>
    </source>
</evidence>
<protein>
    <submittedName>
        <fullName evidence="9">Hemin transport system permease protein HmuU</fullName>
    </submittedName>
</protein>
<evidence type="ECO:0000313" key="9">
    <source>
        <dbReference type="EMBL" id="CAG9177554.1"/>
    </source>
</evidence>
<proteinExistence type="inferred from homology"/>
<comment type="subcellular location">
    <subcellularLocation>
        <location evidence="1">Cell membrane</location>
        <topology evidence="1">Multi-pass membrane protein</topology>
    </subcellularLocation>
</comment>
<feature type="transmembrane region" description="Helical" evidence="8">
    <location>
        <begin position="101"/>
        <end position="122"/>
    </location>
</feature>
<organism evidence="9 10">
    <name type="scientific">Cupriavidus respiraculi</name>
    <dbReference type="NCBI Taxonomy" id="195930"/>
    <lineage>
        <taxon>Bacteria</taxon>
        <taxon>Pseudomonadati</taxon>
        <taxon>Pseudomonadota</taxon>
        <taxon>Betaproteobacteria</taxon>
        <taxon>Burkholderiales</taxon>
        <taxon>Burkholderiaceae</taxon>
        <taxon>Cupriavidus</taxon>
    </lineage>
</organism>
<evidence type="ECO:0000256" key="1">
    <source>
        <dbReference type="ARBA" id="ARBA00004651"/>
    </source>
</evidence>
<evidence type="ECO:0000256" key="5">
    <source>
        <dbReference type="ARBA" id="ARBA00022692"/>
    </source>
</evidence>
<dbReference type="RefSeq" id="WP_224042821.1">
    <property type="nucleotide sequence ID" value="NZ_CAJZAH010000003.1"/>
</dbReference>
<evidence type="ECO:0000256" key="3">
    <source>
        <dbReference type="ARBA" id="ARBA00022448"/>
    </source>
</evidence>
<feature type="transmembrane region" description="Helical" evidence="8">
    <location>
        <begin position="253"/>
        <end position="275"/>
    </location>
</feature>
<keyword evidence="5 8" id="KW-0812">Transmembrane</keyword>
<reference evidence="9 10" key="1">
    <citation type="submission" date="2021-08" db="EMBL/GenBank/DDBJ databases">
        <authorList>
            <person name="Peeters C."/>
        </authorList>
    </citation>
    <scope>NUCLEOTIDE SEQUENCE [LARGE SCALE GENOMIC DNA]</scope>
    <source>
        <strain evidence="9 10">LMG 21510</strain>
    </source>
</reference>
<dbReference type="InterPro" id="IPR000522">
    <property type="entry name" value="ABC_transptr_permease_BtuC"/>
</dbReference>
<comment type="similarity">
    <text evidence="2">Belongs to the binding-protein-dependent transport system permease family. FecCD subfamily.</text>
</comment>
<feature type="transmembrane region" description="Helical" evidence="8">
    <location>
        <begin position="321"/>
        <end position="342"/>
    </location>
</feature>
<dbReference type="SUPFAM" id="SSF81345">
    <property type="entry name" value="ABC transporter involved in vitamin B12 uptake, BtuC"/>
    <property type="match status" value="1"/>
</dbReference>
<evidence type="ECO:0000256" key="8">
    <source>
        <dbReference type="SAM" id="Phobius"/>
    </source>
</evidence>
<accession>A0ABM8XBV0</accession>
<feature type="transmembrane region" description="Helical" evidence="8">
    <location>
        <begin position="295"/>
        <end position="314"/>
    </location>
</feature>
<gene>
    <name evidence="9" type="primary">hmuU</name>
    <name evidence="9" type="ORF">LMG21510_03329</name>
</gene>
<sequence length="346" mass="35409">MTTGTMHGGAQVRRALAIWSVLAAAGAAVFLLSLAVGSVALTWPQLWQALGGAGADNIDTAAAIVRELRLPRAAAAFGCGGLLALAGALMQVLLRNPLAEPYVLGVSGGAATGALTAMLMMWPLWTVQAGAAGGALASMVLVATLARRDLLHPQVQGGHHEAGSRLLLTGVILAAGWSAIITLILSIAPEARLRGMLFWLTGDLGGTASYVPALATLAVVVALVMPMARALNVMLLGETVAQSLGVRVGRVRLAVFVLASLAIAVAITTAGSVGFVGLVVPHLVRLAWGNDQRMLLPASALLGGTLLMLADLIARTVIAPAQLPVGVITALLGVPTFLFLLLRRPR</sequence>
<keyword evidence="7 8" id="KW-0472">Membrane</keyword>
<dbReference type="Proteomes" id="UP000721236">
    <property type="component" value="Unassembled WGS sequence"/>
</dbReference>
<keyword evidence="4" id="KW-1003">Cell membrane</keyword>